<evidence type="ECO:0000313" key="7">
    <source>
        <dbReference type="EMBL" id="PEN93032.1"/>
    </source>
</evidence>
<gene>
    <name evidence="7" type="ORF">CN553_19320</name>
</gene>
<reference evidence="7 8" key="1">
    <citation type="submission" date="2017-09" db="EMBL/GenBank/DDBJ databases">
        <title>Large-scale bioinformatics analysis of Bacillus genomes uncovers conserved roles of natural products in bacterial physiology.</title>
        <authorList>
            <consortium name="Agbiome Team Llc"/>
            <person name="Bleich R.M."/>
            <person name="Kirk G.J."/>
            <person name="Santa Maria K.C."/>
            <person name="Allen S.E."/>
            <person name="Farag S."/>
            <person name="Shank E.A."/>
            <person name="Bowers A."/>
        </authorList>
    </citation>
    <scope>NUCLEOTIDE SEQUENCE [LARGE SCALE GENOMIC DNA]</scope>
    <source>
        <strain evidence="7 8">AFS027647</strain>
    </source>
</reference>
<sequence>MPSIEDTAYPRLKSNPSQKELQELYSPTIEEIHWMKPHVKGDVAKLGLFVLLKTFQRLGYFLPVTEIPEDIVIHIAQKMNLTLVSRNDLQKYHNSGTQKRHHALIRDYKNIHFFNDQARKIMTDTMNQVSSTKDDSADFINAAIDELIRQRFELPTFSTLNETAKRLRSQSYHVVYEQIYQSIHENDKNKIDSLFQTNDGTVYTPWHHLKQDAKSPTIKHFRELVAQMEWLMDQKVNTTILKSIPSVKVRQMASEAKTLDAARMKKMEPKKRYALALSFIQSQLAHVLDNIGEMMVKRMMSARNKSRDQLQHYQMKNQKRTDLLITTLHDVILAYRSGNESQDKMEAIEQVVGNRHEEILHDCESHLAYSGDNYFVFVWDYYKSSRSTLFKILNTVSLRSTNQDQGLEDAIAFLKTHQNSRKESLSIVSIEKKGYWKKEIKPLLDLSWIPDAWWRWIAPNRKSGCYPEEINRRHFEACVFTQIMWGLKSGDLYIEGSEKYADYRQQLISWNEYEQKLLDFCHKSNLPSTGKEYVKQLRKRFMKIAKKTDASFPYNKQVRIENGEIVIGKSKKRKPSPKLKSLEKYIAQNLVPINVLDMLGDTEHWLNWTRFFKPISKHEARLEDPIERYLTTVFCYGCNLGPVQTARSLGNMDRRQISWVNQRHITTENLDQAIQFIINSYNKFGLPKYWGDGKSASADGTIWALYEQNLLSERHIRYGGYGGIGYYHVSDNYIALFSHFIPCGVWEGLYILDVLMNNNSEIQPEVIHSDTQGQSATIFGLSTLMGIELMPRIRNWKDLKMFRPDKEGRFKHIDDIFTDEIDWDLIEIHYKDMLRVAMSIEVGKITPSTILNKLGTYSKKNKLYQAFRELGRVIRTMFLLKYIADEQLRRTIQTATNKSESFNGFTKWLFFGGEGIITENNRENQRKVIKFNHLVANCLIFYNVFALTQVLHDYRQDGNKLDEEVLSELSPYITAHVNRFGKYGIDPNRQPPDLQFDMPIYQVAN</sequence>
<dbReference type="InterPro" id="IPR025296">
    <property type="entry name" value="DUF4158"/>
</dbReference>
<evidence type="ECO:0000259" key="5">
    <source>
        <dbReference type="Pfam" id="PF01526"/>
    </source>
</evidence>
<evidence type="ECO:0000256" key="2">
    <source>
        <dbReference type="ARBA" id="ARBA00022578"/>
    </source>
</evidence>
<comment type="caution">
    <text evidence="7">The sequence shown here is derived from an EMBL/GenBank/DDBJ whole genome shotgun (WGS) entry which is preliminary data.</text>
</comment>
<dbReference type="AlphaFoldDB" id="A0A9X6YLB8"/>
<dbReference type="NCBIfam" id="NF033527">
    <property type="entry name" value="transpos_Tn3"/>
    <property type="match status" value="1"/>
</dbReference>
<dbReference type="Pfam" id="PF01526">
    <property type="entry name" value="DDE_Tnp_Tn3"/>
    <property type="match status" value="1"/>
</dbReference>
<evidence type="ECO:0000256" key="4">
    <source>
        <dbReference type="ARBA" id="ARBA00023172"/>
    </source>
</evidence>
<keyword evidence="2" id="KW-0815">Transposition</keyword>
<evidence type="ECO:0000259" key="6">
    <source>
        <dbReference type="Pfam" id="PF13700"/>
    </source>
</evidence>
<dbReference type="GO" id="GO:0003677">
    <property type="term" value="F:DNA binding"/>
    <property type="evidence" value="ECO:0007669"/>
    <property type="project" value="UniProtKB-KW"/>
</dbReference>
<dbReference type="Proteomes" id="UP000220691">
    <property type="component" value="Unassembled WGS sequence"/>
</dbReference>
<dbReference type="InterPro" id="IPR002513">
    <property type="entry name" value="Tn3_Tnp_DDE_dom"/>
</dbReference>
<dbReference type="GO" id="GO:0006313">
    <property type="term" value="P:DNA transposition"/>
    <property type="evidence" value="ECO:0007669"/>
    <property type="project" value="InterPro"/>
</dbReference>
<proteinExistence type="inferred from homology"/>
<dbReference type="RefSeq" id="WP_098127161.1">
    <property type="nucleotide sequence ID" value="NZ_NUAN01000125.1"/>
</dbReference>
<organism evidence="7 8">
    <name type="scientific">Bacillus cereus</name>
    <dbReference type="NCBI Taxonomy" id="1396"/>
    <lineage>
        <taxon>Bacteria</taxon>
        <taxon>Bacillati</taxon>
        <taxon>Bacillota</taxon>
        <taxon>Bacilli</taxon>
        <taxon>Bacillales</taxon>
        <taxon>Bacillaceae</taxon>
        <taxon>Bacillus</taxon>
        <taxon>Bacillus cereus group</taxon>
    </lineage>
</organism>
<dbReference type="EMBL" id="NUAN01000125">
    <property type="protein sequence ID" value="PEN93032.1"/>
    <property type="molecule type" value="Genomic_DNA"/>
</dbReference>
<evidence type="ECO:0000313" key="8">
    <source>
        <dbReference type="Proteomes" id="UP000220691"/>
    </source>
</evidence>
<protein>
    <submittedName>
        <fullName evidence="7">Transposase</fullName>
    </submittedName>
</protein>
<keyword evidence="4" id="KW-0233">DNA recombination</keyword>
<evidence type="ECO:0000256" key="3">
    <source>
        <dbReference type="ARBA" id="ARBA00023125"/>
    </source>
</evidence>
<keyword evidence="3" id="KW-0238">DNA-binding</keyword>
<feature type="domain" description="Tn3 transposase DDE" evidence="5">
    <location>
        <begin position="597"/>
        <end position="983"/>
    </location>
</feature>
<comment type="similarity">
    <text evidence="1">Belongs to the transposase 7 family.</text>
</comment>
<accession>A0A9X6YLB8</accession>
<name>A0A9X6YLB8_BACCE</name>
<feature type="domain" description="DUF4158" evidence="6">
    <location>
        <begin position="4"/>
        <end position="164"/>
    </location>
</feature>
<dbReference type="Pfam" id="PF13700">
    <property type="entry name" value="DUF4158"/>
    <property type="match status" value="1"/>
</dbReference>
<dbReference type="GO" id="GO:0004803">
    <property type="term" value="F:transposase activity"/>
    <property type="evidence" value="ECO:0007669"/>
    <property type="project" value="InterPro"/>
</dbReference>
<dbReference type="InterPro" id="IPR047653">
    <property type="entry name" value="Tn3-like_transpos"/>
</dbReference>
<evidence type="ECO:0000256" key="1">
    <source>
        <dbReference type="ARBA" id="ARBA00009402"/>
    </source>
</evidence>